<gene>
    <name evidence="1" type="ORF">NFRAN_1331</name>
</gene>
<reference evidence="1 2" key="1">
    <citation type="submission" date="2019-02" db="EMBL/GenBank/DDBJ databases">
        <authorList>
            <person name="Lehtovirta-Morley E L."/>
        </authorList>
    </citation>
    <scope>NUCLEOTIDE SEQUENCE [LARGE SCALE GENOMIC DNA]</scope>
    <source>
        <strain evidence="1">NFRAN1</strain>
    </source>
</reference>
<dbReference type="Proteomes" id="UP000294299">
    <property type="component" value="Chromosome NFRAN"/>
</dbReference>
<evidence type="ECO:0000313" key="1">
    <source>
        <dbReference type="EMBL" id="VFJ13653.1"/>
    </source>
</evidence>
<keyword evidence="2" id="KW-1185">Reference proteome</keyword>
<accession>A0A484IA60</accession>
<name>A0A484IA60_9ARCH</name>
<dbReference type="KEGG" id="nfn:NFRAN_1331"/>
<dbReference type="EMBL" id="LR216287">
    <property type="protein sequence ID" value="VFJ13653.1"/>
    <property type="molecule type" value="Genomic_DNA"/>
</dbReference>
<evidence type="ECO:0000313" key="2">
    <source>
        <dbReference type="Proteomes" id="UP000294299"/>
    </source>
</evidence>
<protein>
    <submittedName>
        <fullName evidence="1">Uncharacterized protein</fullName>
    </submittedName>
</protein>
<dbReference type="AlphaFoldDB" id="A0A484IA60"/>
<sequence>MLDYFGIKRCILLINVLELYYHTELNPRAPKLNNTIHGIPITHRWDLVFNEI</sequence>
<organism evidence="1 2">
    <name type="scientific">Candidatus Nitrosocosmicus franklandianus</name>
    <dbReference type="NCBI Taxonomy" id="1798806"/>
    <lineage>
        <taxon>Archaea</taxon>
        <taxon>Nitrososphaerota</taxon>
        <taxon>Nitrososphaeria</taxon>
        <taxon>Nitrososphaerales</taxon>
        <taxon>Nitrososphaeraceae</taxon>
        <taxon>Candidatus Nitrosocosmicus</taxon>
    </lineage>
</organism>
<proteinExistence type="predicted"/>